<dbReference type="PANTHER" id="PTHR30134">
    <property type="entry name" value="HYDROGENASE PROTEIN ASSEMBLY PROTEIN, NICKEL CHAPERONE"/>
    <property type="match status" value="1"/>
</dbReference>
<reference evidence="10 11" key="1">
    <citation type="journal article" date="2017" name="BMC Genomics">
        <title>Genome sequencing of 39 Akkermansia muciniphila isolates reveals its population structure, genomic and functional diverisity, and global distribution in mammalian gut microbiotas.</title>
        <authorList>
            <person name="Guo X."/>
            <person name="Li S."/>
            <person name="Zhang J."/>
            <person name="Wu F."/>
            <person name="Li X."/>
            <person name="Wu D."/>
            <person name="Zhang M."/>
            <person name="Ou Z."/>
            <person name="Jie Z."/>
            <person name="Yan Q."/>
            <person name="Li P."/>
            <person name="Yi J."/>
            <person name="Peng Y."/>
        </authorList>
    </citation>
    <scope>NUCLEOTIDE SEQUENCE [LARGE SCALE GENOMIC DNA]</scope>
    <source>
        <strain evidence="10 11">GP24</strain>
    </source>
</reference>
<dbReference type="GO" id="GO:0005525">
    <property type="term" value="F:GTP binding"/>
    <property type="evidence" value="ECO:0007669"/>
    <property type="project" value="UniProtKB-KW"/>
</dbReference>
<dbReference type="InterPro" id="IPR003495">
    <property type="entry name" value="CobW/HypB/UreG_nucleotide-bd"/>
</dbReference>
<keyword evidence="5" id="KW-0378">Hydrolase</keyword>
<dbReference type="SUPFAM" id="SSF52540">
    <property type="entry name" value="P-loop containing nucleoside triphosphate hydrolases"/>
    <property type="match status" value="1"/>
</dbReference>
<dbReference type="Gene3D" id="3.40.50.300">
    <property type="entry name" value="P-loop containing nucleotide triphosphate hydrolases"/>
    <property type="match status" value="1"/>
</dbReference>
<name>A0A2N8HDB7_9BACT</name>
<protein>
    <submittedName>
        <fullName evidence="10">Hydrogenase accessory protein HypB</fullName>
    </submittedName>
</protein>
<evidence type="ECO:0000256" key="1">
    <source>
        <dbReference type="ARBA" id="ARBA00006211"/>
    </source>
</evidence>
<evidence type="ECO:0000259" key="9">
    <source>
        <dbReference type="Pfam" id="PF02492"/>
    </source>
</evidence>
<comment type="similarity">
    <text evidence="1">Belongs to the SIMIBI class G3E GTPase family. HypB/HupM subfamily.</text>
</comment>
<evidence type="ECO:0000313" key="10">
    <source>
        <dbReference type="EMBL" id="PNC17883.1"/>
    </source>
</evidence>
<evidence type="ECO:0000256" key="7">
    <source>
        <dbReference type="ARBA" id="ARBA00023134"/>
    </source>
</evidence>
<feature type="compositionally biased region" description="Basic and acidic residues" evidence="8">
    <location>
        <begin position="10"/>
        <end position="21"/>
    </location>
</feature>
<sequence>MCKECGCGGEHTHESHGHGMDVHVPVLDANDRLAERNRGFFAAKNLLVINVFSSPGSGKTSLLQKTAEMLRNRVRMGVIVGDLATDNDAERLSRADIPVVQITTGTMCHLDARMIAEAMKKMPLDELDVLIIENVGNLVCPASYDLGEGMRVVLLSVTEGEDKPLKYPPMFHSADVALVTKSDLADAVDFDRDAALAALNKVAHHAHVIELSSKTGEGMDAWCDEIVDRARRVREGRIQNHGHHHH</sequence>
<dbReference type="Proteomes" id="UP000236000">
    <property type="component" value="Unassembled WGS sequence"/>
</dbReference>
<feature type="domain" description="CobW/HypB/UreG nucleotide-binding" evidence="9">
    <location>
        <begin position="48"/>
        <end position="209"/>
    </location>
</feature>
<dbReference type="PIRSF" id="PIRSF005624">
    <property type="entry name" value="Ni-bind_GTPase"/>
    <property type="match status" value="1"/>
</dbReference>
<dbReference type="EMBL" id="PJKA01000012">
    <property type="protein sequence ID" value="PNC17883.1"/>
    <property type="molecule type" value="Genomic_DNA"/>
</dbReference>
<dbReference type="InterPro" id="IPR004392">
    <property type="entry name" value="Hyd_mat_HypB"/>
</dbReference>
<keyword evidence="6" id="KW-0862">Zinc</keyword>
<dbReference type="NCBIfam" id="TIGR00073">
    <property type="entry name" value="hypB"/>
    <property type="match status" value="1"/>
</dbReference>
<dbReference type="PANTHER" id="PTHR30134:SF2">
    <property type="entry name" value="HYDROGENASE MATURATION FACTOR HYPB"/>
    <property type="match status" value="1"/>
</dbReference>
<proteinExistence type="inferred from homology"/>
<evidence type="ECO:0000313" key="11">
    <source>
        <dbReference type="Proteomes" id="UP000236000"/>
    </source>
</evidence>
<dbReference type="CDD" id="cd05390">
    <property type="entry name" value="HypB"/>
    <property type="match status" value="1"/>
</dbReference>
<comment type="caution">
    <text evidence="10">The sequence shown here is derived from an EMBL/GenBank/DDBJ whole genome shotgun (WGS) entry which is preliminary data.</text>
</comment>
<dbReference type="InterPro" id="IPR027417">
    <property type="entry name" value="P-loop_NTPase"/>
</dbReference>
<dbReference type="AlphaFoldDB" id="A0A2N8HDB7"/>
<gene>
    <name evidence="10" type="primary">hypB</name>
    <name evidence="10" type="ORF">CXU22_09125</name>
</gene>
<dbReference type="GO" id="GO:0008270">
    <property type="term" value="F:zinc ion binding"/>
    <property type="evidence" value="ECO:0007669"/>
    <property type="project" value="TreeGrafter"/>
</dbReference>
<evidence type="ECO:0000256" key="5">
    <source>
        <dbReference type="ARBA" id="ARBA00022801"/>
    </source>
</evidence>
<evidence type="ECO:0000256" key="4">
    <source>
        <dbReference type="ARBA" id="ARBA00022741"/>
    </source>
</evidence>
<keyword evidence="3" id="KW-0479">Metal-binding</keyword>
<dbReference type="GO" id="GO:0016151">
    <property type="term" value="F:nickel cation binding"/>
    <property type="evidence" value="ECO:0007669"/>
    <property type="project" value="InterPro"/>
</dbReference>
<dbReference type="Pfam" id="PF02492">
    <property type="entry name" value="cobW"/>
    <property type="match status" value="1"/>
</dbReference>
<feature type="region of interest" description="Disordered" evidence="8">
    <location>
        <begin position="1"/>
        <end position="22"/>
    </location>
</feature>
<dbReference type="RefSeq" id="WP_102714716.1">
    <property type="nucleotide sequence ID" value="NZ_CABMLK010000001.1"/>
</dbReference>
<keyword evidence="2" id="KW-0533">Nickel</keyword>
<dbReference type="OrthoDB" id="9802035at2"/>
<dbReference type="GO" id="GO:0003924">
    <property type="term" value="F:GTPase activity"/>
    <property type="evidence" value="ECO:0007669"/>
    <property type="project" value="InterPro"/>
</dbReference>
<dbReference type="GO" id="GO:0051604">
    <property type="term" value="P:protein maturation"/>
    <property type="evidence" value="ECO:0007669"/>
    <property type="project" value="InterPro"/>
</dbReference>
<accession>A0A2N8HDB7</accession>
<evidence type="ECO:0000256" key="3">
    <source>
        <dbReference type="ARBA" id="ARBA00022723"/>
    </source>
</evidence>
<evidence type="ECO:0000256" key="2">
    <source>
        <dbReference type="ARBA" id="ARBA00022596"/>
    </source>
</evidence>
<keyword evidence="4" id="KW-0547">Nucleotide-binding</keyword>
<organism evidence="10 11">
    <name type="scientific">Akkermansia muciniphila</name>
    <dbReference type="NCBI Taxonomy" id="239935"/>
    <lineage>
        <taxon>Bacteria</taxon>
        <taxon>Pseudomonadati</taxon>
        <taxon>Verrucomicrobiota</taxon>
        <taxon>Verrucomicrobiia</taxon>
        <taxon>Verrucomicrobiales</taxon>
        <taxon>Akkermansiaceae</taxon>
        <taxon>Akkermansia</taxon>
    </lineage>
</organism>
<evidence type="ECO:0000256" key="6">
    <source>
        <dbReference type="ARBA" id="ARBA00022833"/>
    </source>
</evidence>
<keyword evidence="7" id="KW-0342">GTP-binding</keyword>
<evidence type="ECO:0000256" key="8">
    <source>
        <dbReference type="SAM" id="MobiDB-lite"/>
    </source>
</evidence>